<evidence type="ECO:0000256" key="2">
    <source>
        <dbReference type="ARBA" id="ARBA00022448"/>
    </source>
</evidence>
<dbReference type="PROSITE" id="PS50929">
    <property type="entry name" value="ABC_TM1F"/>
    <property type="match status" value="1"/>
</dbReference>
<keyword evidence="8 9" id="KW-0472">Membrane</keyword>
<dbReference type="SUPFAM" id="SSF52540">
    <property type="entry name" value="P-loop containing nucleoside triphosphate hydrolases"/>
    <property type="match status" value="1"/>
</dbReference>
<feature type="domain" description="ABC transmembrane type-1" evidence="11">
    <location>
        <begin position="20"/>
        <end position="304"/>
    </location>
</feature>
<dbReference type="RefSeq" id="WP_110888593.1">
    <property type="nucleotide sequence ID" value="NZ_QJSX01000021.1"/>
</dbReference>
<comment type="subcellular location">
    <subcellularLocation>
        <location evidence="1">Cell membrane</location>
        <topology evidence="1">Multi-pass membrane protein</topology>
    </subcellularLocation>
</comment>
<evidence type="ECO:0000256" key="9">
    <source>
        <dbReference type="SAM" id="Phobius"/>
    </source>
</evidence>
<gene>
    <name evidence="12" type="ORF">DES52_12146</name>
</gene>
<sequence>MLQVLTELAPYLRRHTRQYVIGAVAVVLTAFFVTLSPRVLARAIDAVRSGQADTATLTRFAATLGAIALGAACFNLLQRRQMIVASRQIETELRDDLFTHLTTLDRRFYDRSRTGDLMNLLASDLSTVREVLGPGLNMGSRVTLIAVGALVGMFTLQPLLGTLVAVAAPVMVSAAALLRRRVAARFQASQAQLSDIAARTQENFAGARLVRGYALEQRELEVFEALNEQYVRLNLSLARVEAALPAVMSLLMAAAWLTILLIGGRLVIFGAGLTVGEYVAFTTYLALLAGPVVDIGRMLNIYQRGATSWSRLQRLLLERPRVADSGRTDPSVSELRGDLEFRDVTLQIGGVTLLSHVNLRVQSGTSVGITGRTGAGKSLLAALVARQFDPTEGRVLIDGHDARALPLSVLREHIGFVPQEPFLFSDTLAQNIAFGLAETRDPTGPRVAPPGRVQEAARLAVLDADVQTFPNRYDTMLGERGVTLSGGQRQRTAIARALAREPRILVLDDALSAVDSHTERALLGNLRGVMRGRTVLVVSHRVSALRDLDQIVVLDGGRVVGRGTHDELMAAGGLYTDLVRRQRADDSHDAGENS</sequence>
<comment type="caution">
    <text evidence="12">The sequence shown here is derived from an EMBL/GenBank/DDBJ whole genome shotgun (WGS) entry which is preliminary data.</text>
</comment>
<keyword evidence="4 9" id="KW-0812">Transmembrane</keyword>
<dbReference type="InterPro" id="IPR027417">
    <property type="entry name" value="P-loop_NTPase"/>
</dbReference>
<feature type="transmembrane region" description="Helical" evidence="9">
    <location>
        <begin position="268"/>
        <end position="289"/>
    </location>
</feature>
<evidence type="ECO:0000256" key="6">
    <source>
        <dbReference type="ARBA" id="ARBA00022840"/>
    </source>
</evidence>
<keyword evidence="5" id="KW-0547">Nucleotide-binding</keyword>
<dbReference type="Pfam" id="PF00005">
    <property type="entry name" value="ABC_tran"/>
    <property type="match status" value="1"/>
</dbReference>
<dbReference type="PROSITE" id="PS50893">
    <property type="entry name" value="ABC_TRANSPORTER_2"/>
    <property type="match status" value="1"/>
</dbReference>
<accession>A0A318S192</accession>
<evidence type="ECO:0000313" key="13">
    <source>
        <dbReference type="Proteomes" id="UP000248326"/>
    </source>
</evidence>
<dbReference type="Pfam" id="PF00664">
    <property type="entry name" value="ABC_membrane"/>
    <property type="match status" value="1"/>
</dbReference>
<dbReference type="GO" id="GO:0005886">
    <property type="term" value="C:plasma membrane"/>
    <property type="evidence" value="ECO:0007669"/>
    <property type="project" value="UniProtKB-SubCell"/>
</dbReference>
<dbReference type="InterPro" id="IPR011527">
    <property type="entry name" value="ABC1_TM_dom"/>
</dbReference>
<dbReference type="GO" id="GO:0016887">
    <property type="term" value="F:ATP hydrolysis activity"/>
    <property type="evidence" value="ECO:0007669"/>
    <property type="project" value="InterPro"/>
</dbReference>
<dbReference type="FunFam" id="3.40.50.300:FF:000221">
    <property type="entry name" value="Multidrug ABC transporter ATP-binding protein"/>
    <property type="match status" value="1"/>
</dbReference>
<evidence type="ECO:0000256" key="5">
    <source>
        <dbReference type="ARBA" id="ARBA00022741"/>
    </source>
</evidence>
<evidence type="ECO:0000256" key="7">
    <source>
        <dbReference type="ARBA" id="ARBA00022989"/>
    </source>
</evidence>
<feature type="transmembrane region" description="Helical" evidence="9">
    <location>
        <begin position="60"/>
        <end position="77"/>
    </location>
</feature>
<evidence type="ECO:0000256" key="4">
    <source>
        <dbReference type="ARBA" id="ARBA00022692"/>
    </source>
</evidence>
<feature type="domain" description="ABC transporter" evidence="10">
    <location>
        <begin position="339"/>
        <end position="581"/>
    </location>
</feature>
<dbReference type="GO" id="GO:0015421">
    <property type="term" value="F:ABC-type oligopeptide transporter activity"/>
    <property type="evidence" value="ECO:0007669"/>
    <property type="project" value="TreeGrafter"/>
</dbReference>
<dbReference type="InterPro" id="IPR036640">
    <property type="entry name" value="ABC1_TM_sf"/>
</dbReference>
<evidence type="ECO:0000256" key="1">
    <source>
        <dbReference type="ARBA" id="ARBA00004651"/>
    </source>
</evidence>
<dbReference type="InterPro" id="IPR003593">
    <property type="entry name" value="AAA+_ATPase"/>
</dbReference>
<evidence type="ECO:0000313" key="12">
    <source>
        <dbReference type="EMBL" id="PYE49913.1"/>
    </source>
</evidence>
<dbReference type="EMBL" id="QJSX01000021">
    <property type="protein sequence ID" value="PYE49913.1"/>
    <property type="molecule type" value="Genomic_DNA"/>
</dbReference>
<dbReference type="CDD" id="cd18541">
    <property type="entry name" value="ABC_6TM_TmrB_like"/>
    <property type="match status" value="1"/>
</dbReference>
<keyword evidence="13" id="KW-1185">Reference proteome</keyword>
<feature type="transmembrane region" description="Helical" evidence="9">
    <location>
        <begin position="20"/>
        <end position="40"/>
    </location>
</feature>
<evidence type="ECO:0000259" key="11">
    <source>
        <dbReference type="PROSITE" id="PS50929"/>
    </source>
</evidence>
<keyword evidence="2" id="KW-0813">Transport</keyword>
<dbReference type="SMART" id="SM00382">
    <property type="entry name" value="AAA"/>
    <property type="match status" value="1"/>
</dbReference>
<dbReference type="Gene3D" id="1.20.1560.10">
    <property type="entry name" value="ABC transporter type 1, transmembrane domain"/>
    <property type="match status" value="1"/>
</dbReference>
<dbReference type="InterPro" id="IPR039421">
    <property type="entry name" value="Type_1_exporter"/>
</dbReference>
<dbReference type="Gene3D" id="3.40.50.300">
    <property type="entry name" value="P-loop containing nucleotide triphosphate hydrolases"/>
    <property type="match status" value="1"/>
</dbReference>
<dbReference type="Proteomes" id="UP000248326">
    <property type="component" value="Unassembled WGS sequence"/>
</dbReference>
<organism evidence="12 13">
    <name type="scientific">Deinococcus yavapaiensis KR-236</name>
    <dbReference type="NCBI Taxonomy" id="694435"/>
    <lineage>
        <taxon>Bacteria</taxon>
        <taxon>Thermotogati</taxon>
        <taxon>Deinococcota</taxon>
        <taxon>Deinococci</taxon>
        <taxon>Deinococcales</taxon>
        <taxon>Deinococcaceae</taxon>
        <taxon>Deinococcus</taxon>
    </lineage>
</organism>
<evidence type="ECO:0000256" key="8">
    <source>
        <dbReference type="ARBA" id="ARBA00023136"/>
    </source>
</evidence>
<proteinExistence type="predicted"/>
<dbReference type="GO" id="GO:0005524">
    <property type="term" value="F:ATP binding"/>
    <property type="evidence" value="ECO:0007669"/>
    <property type="project" value="UniProtKB-KW"/>
</dbReference>
<dbReference type="SUPFAM" id="SSF90123">
    <property type="entry name" value="ABC transporter transmembrane region"/>
    <property type="match status" value="1"/>
</dbReference>
<evidence type="ECO:0000259" key="10">
    <source>
        <dbReference type="PROSITE" id="PS50893"/>
    </source>
</evidence>
<protein>
    <submittedName>
        <fullName evidence="12">ATP-binding cassette subfamily B protein</fullName>
    </submittedName>
</protein>
<reference evidence="12 13" key="1">
    <citation type="submission" date="2018-06" db="EMBL/GenBank/DDBJ databases">
        <title>Genomic Encyclopedia of Type Strains, Phase IV (KMG-IV): sequencing the most valuable type-strain genomes for metagenomic binning, comparative biology and taxonomic classification.</title>
        <authorList>
            <person name="Goeker M."/>
        </authorList>
    </citation>
    <scope>NUCLEOTIDE SEQUENCE [LARGE SCALE GENOMIC DNA]</scope>
    <source>
        <strain evidence="12 13">DSM 18048</strain>
    </source>
</reference>
<keyword evidence="7 9" id="KW-1133">Transmembrane helix</keyword>
<dbReference type="InterPro" id="IPR003439">
    <property type="entry name" value="ABC_transporter-like_ATP-bd"/>
</dbReference>
<keyword evidence="3" id="KW-1003">Cell membrane</keyword>
<dbReference type="OrthoDB" id="9762517at2"/>
<name>A0A318S192_9DEIO</name>
<feature type="transmembrane region" description="Helical" evidence="9">
    <location>
        <begin position="242"/>
        <end position="262"/>
    </location>
</feature>
<dbReference type="AlphaFoldDB" id="A0A318S192"/>
<keyword evidence="6 12" id="KW-0067">ATP-binding</keyword>
<dbReference type="PANTHER" id="PTHR43394:SF1">
    <property type="entry name" value="ATP-BINDING CASSETTE SUB-FAMILY B MEMBER 10, MITOCHONDRIAL"/>
    <property type="match status" value="1"/>
</dbReference>
<dbReference type="PANTHER" id="PTHR43394">
    <property type="entry name" value="ATP-DEPENDENT PERMEASE MDL1, MITOCHONDRIAL"/>
    <property type="match status" value="1"/>
</dbReference>
<evidence type="ECO:0000256" key="3">
    <source>
        <dbReference type="ARBA" id="ARBA00022475"/>
    </source>
</evidence>